<dbReference type="InterPro" id="IPR003495">
    <property type="entry name" value="CobW/HypB/UreG_nucleotide-bd"/>
</dbReference>
<sequence length="595" mass="66103">MDFDDDAPPELVDTAVKTPEEEVTVKVPITIVTGYLGAGKTTLLNYILTAEHGKKIAVIMNEFGDSLDIEKSLTVNKGDEKVEEWLEVGNGCICCSVKDTGVNAIESLMEKKGAFDYILLETTGLADPGNLAPLFWVDDGLGSTIYLDGIVTLVDAKNILRSLDDPSGKVEGHDHNDDHGPLMTTAHVQISHADVIVINKSDLVSQEELQRVRERIESINGLAKIHITEKSVVPHLEGFLLDLHAYDQFNEAEAKVKGHSHLDPTISTISIPVPRLRDDQLEAVDRWLRSVLWDNQLPGTDGEGDFEIHRSKGRIVLQSGDVKMMQGVREVFELIDAPDGGQATEGQEGKIILIGRNLGDVDFELDVPRAAEGKQPLSLIRDDGFSKLPAGNENTSGKSEKDKTSQSPGMIDPLAGMPAVDKWGIKGLRTLMNNYPDFHAMVVGMDPDTDIVVMLTSGRLISTQVYSLFDDHPPRPTVDVGKFRLPDCYSVTNVQPIDTKIQSFNEETLFWIFYSCPADVKQQLAAVELHSRNWRWHKKLAIWLTKDEHMTPQMLSPNHERGYYIVWDAGNWRKDRKELTLHYSDLDTSLAQGPA</sequence>
<dbReference type="GO" id="GO:0005737">
    <property type="term" value="C:cytoplasm"/>
    <property type="evidence" value="ECO:0007669"/>
    <property type="project" value="TreeGrafter"/>
</dbReference>
<dbReference type="GO" id="GO:0030015">
    <property type="term" value="C:CCR4-NOT core complex"/>
    <property type="evidence" value="ECO:0007669"/>
    <property type="project" value="UniProtKB-ARBA"/>
</dbReference>
<dbReference type="GO" id="GO:0006355">
    <property type="term" value="P:regulation of DNA-templated transcription"/>
    <property type="evidence" value="ECO:0007669"/>
    <property type="project" value="InterPro"/>
</dbReference>
<organism evidence="4 5">
    <name type="scientific">Purpureocillium lavendulum</name>
    <dbReference type="NCBI Taxonomy" id="1247861"/>
    <lineage>
        <taxon>Eukaryota</taxon>
        <taxon>Fungi</taxon>
        <taxon>Dikarya</taxon>
        <taxon>Ascomycota</taxon>
        <taxon>Pezizomycotina</taxon>
        <taxon>Sordariomycetes</taxon>
        <taxon>Hypocreomycetidae</taxon>
        <taxon>Hypocreales</taxon>
        <taxon>Ophiocordycipitaceae</taxon>
        <taxon>Purpureocillium</taxon>
    </lineage>
</organism>
<dbReference type="InterPro" id="IPR036627">
    <property type="entry name" value="CobW-likC_sf"/>
</dbReference>
<name>A0AB34FYU9_9HYPO</name>
<feature type="region of interest" description="Disordered" evidence="1">
    <location>
        <begin position="381"/>
        <end position="413"/>
    </location>
</feature>
<dbReference type="CDD" id="cd03112">
    <property type="entry name" value="CobW-like"/>
    <property type="match status" value="1"/>
</dbReference>
<gene>
    <name evidence="4" type="ORF">O9K51_02914</name>
</gene>
<dbReference type="Pfam" id="PF04153">
    <property type="entry name" value="NOT2_3_5_C"/>
    <property type="match status" value="1"/>
</dbReference>
<comment type="caution">
    <text evidence="4">The sequence shown here is derived from an EMBL/GenBank/DDBJ whole genome shotgun (WGS) entry which is preliminary data.</text>
</comment>
<dbReference type="Pfam" id="PF02492">
    <property type="entry name" value="cobW"/>
    <property type="match status" value="1"/>
</dbReference>
<dbReference type="InterPro" id="IPR027417">
    <property type="entry name" value="P-loop_NTPase"/>
</dbReference>
<dbReference type="PANTHER" id="PTHR13748:SF31">
    <property type="entry name" value="ZINC-REGULATED GTPASE METALLOPROTEIN ACTIVATOR 1A-RELATED"/>
    <property type="match status" value="1"/>
</dbReference>
<accession>A0AB34FYU9</accession>
<dbReference type="Gene3D" id="3.30.1220.10">
    <property type="entry name" value="CobW-like, C-terminal domain"/>
    <property type="match status" value="1"/>
</dbReference>
<dbReference type="Gene3D" id="2.30.30.1020">
    <property type="entry name" value="CCR4-NOT complex subunit 2/3/5, C-terminal domain"/>
    <property type="match status" value="1"/>
</dbReference>
<dbReference type="GO" id="GO:0000289">
    <property type="term" value="P:nuclear-transcribed mRNA poly(A) tail shortening"/>
    <property type="evidence" value="ECO:0007669"/>
    <property type="project" value="UniProtKB-ARBA"/>
</dbReference>
<dbReference type="InterPro" id="IPR051316">
    <property type="entry name" value="Zinc-reg_GTPase_activator"/>
</dbReference>
<dbReference type="PANTHER" id="PTHR13748">
    <property type="entry name" value="COBW-RELATED"/>
    <property type="match status" value="1"/>
</dbReference>
<dbReference type="Proteomes" id="UP001163105">
    <property type="component" value="Unassembled WGS sequence"/>
</dbReference>
<dbReference type="Gene3D" id="3.40.50.300">
    <property type="entry name" value="P-loop containing nucleotide triphosphate hydrolases"/>
    <property type="match status" value="1"/>
</dbReference>
<evidence type="ECO:0000313" key="4">
    <source>
        <dbReference type="EMBL" id="KAJ6444520.1"/>
    </source>
</evidence>
<keyword evidence="5" id="KW-1185">Reference proteome</keyword>
<reference evidence="4" key="1">
    <citation type="submission" date="2023-01" db="EMBL/GenBank/DDBJ databases">
        <title>The growth and conidiation of Purpureocillium lavendulum are regulated by nitrogen source and histone H3K14 acetylation.</title>
        <authorList>
            <person name="Tang P."/>
            <person name="Han J."/>
            <person name="Zhang C."/>
            <person name="Tang P."/>
            <person name="Qi F."/>
            <person name="Zhang K."/>
            <person name="Liang L."/>
        </authorList>
    </citation>
    <scope>NUCLEOTIDE SEQUENCE</scope>
    <source>
        <strain evidence="4">YMF1.00683</strain>
    </source>
</reference>
<evidence type="ECO:0000259" key="3">
    <source>
        <dbReference type="Pfam" id="PF04153"/>
    </source>
</evidence>
<feature type="domain" description="NOT2/NOT3/NOT5 C-terminal" evidence="3">
    <location>
        <begin position="465"/>
        <end position="586"/>
    </location>
</feature>
<dbReference type="EMBL" id="JAQHRD010000002">
    <property type="protein sequence ID" value="KAJ6444520.1"/>
    <property type="molecule type" value="Genomic_DNA"/>
</dbReference>
<protein>
    <submittedName>
        <fullName evidence="4">COBW domain-containing protein</fullName>
    </submittedName>
</protein>
<dbReference type="InterPro" id="IPR038635">
    <property type="entry name" value="CCR4-NOT_su2/3/5_C_sf"/>
</dbReference>
<evidence type="ECO:0000259" key="2">
    <source>
        <dbReference type="Pfam" id="PF02492"/>
    </source>
</evidence>
<dbReference type="InterPro" id="IPR007282">
    <property type="entry name" value="NOT2/3/5_C"/>
</dbReference>
<dbReference type="AlphaFoldDB" id="A0AB34FYU9"/>
<evidence type="ECO:0000313" key="5">
    <source>
        <dbReference type="Proteomes" id="UP001163105"/>
    </source>
</evidence>
<dbReference type="SUPFAM" id="SSF52540">
    <property type="entry name" value="P-loop containing nucleoside triphosphate hydrolases"/>
    <property type="match status" value="1"/>
</dbReference>
<proteinExistence type="predicted"/>
<feature type="domain" description="CobW/HypB/UreG nucleotide-binding" evidence="2">
    <location>
        <begin position="28"/>
        <end position="225"/>
    </location>
</feature>
<evidence type="ECO:0000256" key="1">
    <source>
        <dbReference type="SAM" id="MobiDB-lite"/>
    </source>
</evidence>